<accession>A0A3E5E7B4</accession>
<dbReference type="RefSeq" id="WP_117586512.1">
    <property type="nucleotide sequence ID" value="NZ_VZCU01000038.1"/>
</dbReference>
<comment type="caution">
    <text evidence="1">The sequence shown here is derived from an EMBL/GenBank/DDBJ whole genome shotgun (WGS) entry which is preliminary data.</text>
</comment>
<protein>
    <submittedName>
        <fullName evidence="1">Uncharacterized protein</fullName>
    </submittedName>
</protein>
<gene>
    <name evidence="1" type="ORF">DWY11_05350</name>
</gene>
<organism evidence="1 2">
    <name type="scientific">Segatella copri</name>
    <dbReference type="NCBI Taxonomy" id="165179"/>
    <lineage>
        <taxon>Bacteria</taxon>
        <taxon>Pseudomonadati</taxon>
        <taxon>Bacteroidota</taxon>
        <taxon>Bacteroidia</taxon>
        <taxon>Bacteroidales</taxon>
        <taxon>Prevotellaceae</taxon>
        <taxon>Segatella</taxon>
    </lineage>
</organism>
<proteinExistence type="predicted"/>
<evidence type="ECO:0000313" key="2">
    <source>
        <dbReference type="Proteomes" id="UP000283872"/>
    </source>
</evidence>
<sequence length="205" mass="23312">MNKQKNGKALHLEHAAEEICFESLTVKDQEKLQEFGINPSSIPEEVYSIDCSSLNRVWHGIGMRNVHGGVEFISLTEMKRPTTIHRKGITLQPSKKGSVASCCLFSNFMDYLAYLSLSKDGKIALPKECDCIILNHHFNLSHFLVESEEYEEVNLFLPNSSAGKVLTRTIMDRNPAAVDWSGSYIHFQSLRSYAYYKFIKNKESL</sequence>
<dbReference type="AlphaFoldDB" id="A0A3E5E7B4"/>
<dbReference type="Proteomes" id="UP000283872">
    <property type="component" value="Unassembled WGS sequence"/>
</dbReference>
<reference evidence="1 2" key="1">
    <citation type="submission" date="2018-08" db="EMBL/GenBank/DDBJ databases">
        <title>A genome reference for cultivated species of the human gut microbiota.</title>
        <authorList>
            <person name="Zou Y."/>
            <person name="Xue W."/>
            <person name="Luo G."/>
        </authorList>
    </citation>
    <scope>NUCLEOTIDE SEQUENCE [LARGE SCALE GENOMIC DNA]</scope>
    <source>
        <strain evidence="1 2">AF24-12</strain>
    </source>
</reference>
<name>A0A3E5E7B4_9BACT</name>
<evidence type="ECO:0000313" key="1">
    <source>
        <dbReference type="EMBL" id="RGS17053.1"/>
    </source>
</evidence>
<dbReference type="EMBL" id="QRVA01000009">
    <property type="protein sequence ID" value="RGS17053.1"/>
    <property type="molecule type" value="Genomic_DNA"/>
</dbReference>